<feature type="compositionally biased region" description="Polar residues" evidence="6">
    <location>
        <begin position="87"/>
        <end position="117"/>
    </location>
</feature>
<feature type="transmembrane region" description="Helical" evidence="7">
    <location>
        <begin position="836"/>
        <end position="854"/>
    </location>
</feature>
<feature type="domain" description="Threonine/serine exporter-like N-terminal" evidence="8">
    <location>
        <begin position="519"/>
        <end position="757"/>
    </location>
</feature>
<feature type="transmembrane region" description="Helical" evidence="7">
    <location>
        <begin position="674"/>
        <end position="693"/>
    </location>
</feature>
<feature type="transmembrane region" description="Helical" evidence="7">
    <location>
        <begin position="891"/>
        <end position="908"/>
    </location>
</feature>
<evidence type="ECO:0000256" key="4">
    <source>
        <dbReference type="ARBA" id="ARBA00023136"/>
    </source>
</evidence>
<dbReference type="InterPro" id="IPR010619">
    <property type="entry name" value="ThrE-like_N"/>
</dbReference>
<evidence type="ECO:0000256" key="7">
    <source>
        <dbReference type="SAM" id="Phobius"/>
    </source>
</evidence>
<feature type="transmembrane region" description="Helical" evidence="7">
    <location>
        <begin position="866"/>
        <end position="885"/>
    </location>
</feature>
<evidence type="ECO:0000259" key="9">
    <source>
        <dbReference type="Pfam" id="PF12821"/>
    </source>
</evidence>
<dbReference type="GO" id="GO:0022857">
    <property type="term" value="F:transmembrane transporter activity"/>
    <property type="evidence" value="ECO:0007669"/>
    <property type="project" value="InterPro"/>
</dbReference>
<evidence type="ECO:0000259" key="8">
    <source>
        <dbReference type="Pfam" id="PF06738"/>
    </source>
</evidence>
<feature type="compositionally biased region" description="Basic and acidic residues" evidence="6">
    <location>
        <begin position="253"/>
        <end position="274"/>
    </location>
</feature>
<keyword evidence="4 7" id="KW-0472">Membrane</keyword>
<keyword evidence="3 7" id="KW-1133">Transmembrane helix</keyword>
<feature type="region of interest" description="Disordered" evidence="6">
    <location>
        <begin position="386"/>
        <end position="472"/>
    </location>
</feature>
<dbReference type="Pfam" id="PF12821">
    <property type="entry name" value="ThrE_2"/>
    <property type="match status" value="1"/>
</dbReference>
<evidence type="ECO:0000256" key="5">
    <source>
        <dbReference type="ARBA" id="ARBA00034125"/>
    </source>
</evidence>
<sequence>MSGNNRQSLTERRRSSVRFSEGTFAPSTAGVSDGDALRRSFRDRPSTPAASMLPGAYFPSPSDNDTPFEEAVSDVQRKLPASKEPSVATSQPGFKSNNRLRSASESLHTRPQGSFSQKPKHDFESNKTDLAVEYFPQTSLPTFQPPYTLHASVPQPPSNSIAPPSHQHHPDALFPGRPPLSRANEGIIQNSSPRRSTLDGQPPSYPERTYYNHDYRNSEYTDQALVNSLQPAPPVSSGLPQSNTMYDSGEGFRALRDEARRDSDIPGPHQRGDLESGYPAINLSGVDDPAGRGDPRHRTSQPAKPSLRRATTEDVVEKEPNRKAADIVGSHIKRRRGKSVGNTGLKPPSLMEDFEDVDEFDTPPPASSVKGGVLSHLLELYGNNRAGPIERSGSATSATTYAGGSVATSRQTSIDSRVANRRVPFVSPWDSNEKMYSHSPPKSSEHGDHAKSSKRNRKARDSDGAESDGASVRSTYSVKTFREVVGAVQEKFHHRKTKSRERRATITRHVADILKRQNFILKLAKALMTTGAPSHRLESQLSATARVLEIDAQFVHLPSIVIATFGDADTRTSETHFVKANGGIDLGQLHRVHHVYKSVVHDHTGVGQGSAALHKILNESPLYSPWQRMVIAFFCCGTIAILGFAGSFVDGWVAGAFGSFLAFMQLKASTNQMYSSIFEISVATIVSFISRGLSTTNYFCYESLSSAGVVLILPGYIILCGSLELASKNLIAGSVKMVYAVIYSLFLGFGISIGSDFYYLLDPKARHNTQMQQATQSHVYTLSGSFNGMNGTIPGMIGDFTFSNGTAGVTGEGELHQGRIQCYREPHWEWWRQPASPYWSFLLVPMFSFFLSLWNLQPIWTKQMPVMVIIACIGWVCNFFANKFIFDRSDVVSFLGAFVIGLLGNMYSRFFKGTAFTSMVTGVLFLVPSGIAAAGGLAMTYHSTSGDSYSNGLIIGFRMVQVAIGITVGLFFSSFVVYSFGSGKSSATFTF</sequence>
<dbReference type="Pfam" id="PF06738">
    <property type="entry name" value="ThrE"/>
    <property type="match status" value="1"/>
</dbReference>
<dbReference type="PANTHER" id="PTHR31082:SF4">
    <property type="entry name" value="PHEROMONE-REGULATED MEMBRANE PROTEIN 10"/>
    <property type="match status" value="1"/>
</dbReference>
<proteinExistence type="inferred from homology"/>
<feature type="compositionally biased region" description="Basic and acidic residues" evidence="6">
    <location>
        <begin position="310"/>
        <end position="325"/>
    </location>
</feature>
<feature type="transmembrane region" description="Helical" evidence="7">
    <location>
        <begin position="920"/>
        <end position="941"/>
    </location>
</feature>
<feature type="compositionally biased region" description="Polar residues" evidence="6">
    <location>
        <begin position="187"/>
        <end position="199"/>
    </location>
</feature>
<evidence type="ECO:0000256" key="3">
    <source>
        <dbReference type="ARBA" id="ARBA00022989"/>
    </source>
</evidence>
<dbReference type="GO" id="GO:0016020">
    <property type="term" value="C:membrane"/>
    <property type="evidence" value="ECO:0007669"/>
    <property type="project" value="UniProtKB-SubCell"/>
</dbReference>
<dbReference type="PANTHER" id="PTHR31082">
    <property type="entry name" value="PHEROMONE-REGULATED MEMBRANE PROTEIN 10"/>
    <property type="match status" value="1"/>
</dbReference>
<dbReference type="AlphaFoldDB" id="A0A5B0RZK5"/>
<evidence type="ECO:0008006" key="12">
    <source>
        <dbReference type="Google" id="ProtNLM"/>
    </source>
</evidence>
<feature type="domain" description="Threonine/Serine exporter ThrE" evidence="9">
    <location>
        <begin position="859"/>
        <end position="976"/>
    </location>
</feature>
<feature type="transmembrane region" description="Helical" evidence="7">
    <location>
        <begin position="705"/>
        <end position="726"/>
    </location>
</feature>
<organism evidence="10 11">
    <name type="scientific">Puccinia graminis f. sp. tritici</name>
    <dbReference type="NCBI Taxonomy" id="56615"/>
    <lineage>
        <taxon>Eukaryota</taxon>
        <taxon>Fungi</taxon>
        <taxon>Dikarya</taxon>
        <taxon>Basidiomycota</taxon>
        <taxon>Pucciniomycotina</taxon>
        <taxon>Pucciniomycetes</taxon>
        <taxon>Pucciniales</taxon>
        <taxon>Pucciniaceae</taxon>
        <taxon>Puccinia</taxon>
    </lineage>
</organism>
<keyword evidence="2 7" id="KW-0812">Transmembrane</keyword>
<evidence type="ECO:0000256" key="1">
    <source>
        <dbReference type="ARBA" id="ARBA00004141"/>
    </source>
</evidence>
<dbReference type="Proteomes" id="UP000325313">
    <property type="component" value="Unassembled WGS sequence"/>
</dbReference>
<name>A0A5B0RZK5_PUCGR</name>
<feature type="transmembrane region" description="Helical" evidence="7">
    <location>
        <begin position="953"/>
        <end position="978"/>
    </location>
</feature>
<evidence type="ECO:0000256" key="2">
    <source>
        <dbReference type="ARBA" id="ARBA00022692"/>
    </source>
</evidence>
<gene>
    <name evidence="10" type="ORF">PGTUg99_028457</name>
</gene>
<dbReference type="EMBL" id="VDEP01000106">
    <property type="protein sequence ID" value="KAA1130888.1"/>
    <property type="molecule type" value="Genomic_DNA"/>
</dbReference>
<accession>A0A5B0RZK5</accession>
<feature type="compositionally biased region" description="Polar residues" evidence="6">
    <location>
        <begin position="393"/>
        <end position="415"/>
    </location>
</feature>
<feature type="compositionally biased region" description="Basic and acidic residues" evidence="6">
    <location>
        <begin position="35"/>
        <end position="45"/>
    </location>
</feature>
<feature type="compositionally biased region" description="Acidic residues" evidence="6">
    <location>
        <begin position="352"/>
        <end position="361"/>
    </location>
</feature>
<evidence type="ECO:0000313" key="11">
    <source>
        <dbReference type="Proteomes" id="UP000325313"/>
    </source>
</evidence>
<evidence type="ECO:0000313" key="10">
    <source>
        <dbReference type="EMBL" id="KAA1130888.1"/>
    </source>
</evidence>
<comment type="caution">
    <text evidence="10">The sequence shown here is derived from an EMBL/GenBank/DDBJ whole genome shotgun (WGS) entry which is preliminary data.</text>
</comment>
<feature type="region of interest" description="Disordered" evidence="6">
    <location>
        <begin position="229"/>
        <end position="369"/>
    </location>
</feature>
<reference evidence="10 11" key="1">
    <citation type="submission" date="2019-05" db="EMBL/GenBank/DDBJ databases">
        <title>Emergence of the Ug99 lineage of the wheat stem rust pathogen through somatic hybridization.</title>
        <authorList>
            <person name="Li F."/>
            <person name="Upadhyaya N.M."/>
            <person name="Sperschneider J."/>
            <person name="Matny O."/>
            <person name="Nguyen-Phuc H."/>
            <person name="Mago R."/>
            <person name="Raley C."/>
            <person name="Miller M.E."/>
            <person name="Silverstein K.A.T."/>
            <person name="Henningsen E."/>
            <person name="Hirsch C.D."/>
            <person name="Visser B."/>
            <person name="Pretorius Z.A."/>
            <person name="Steffenson B.J."/>
            <person name="Schwessinger B."/>
            <person name="Dodds P.N."/>
            <person name="Figueroa M."/>
        </authorList>
    </citation>
    <scope>NUCLEOTIDE SEQUENCE [LARGE SCALE GENOMIC DNA]</scope>
    <source>
        <strain evidence="10 11">Ug99</strain>
    </source>
</reference>
<evidence type="ECO:0000256" key="6">
    <source>
        <dbReference type="SAM" id="MobiDB-lite"/>
    </source>
</evidence>
<comment type="similarity">
    <text evidence="5">Belongs to the ThrE exporter (TC 2.A.79) family.</text>
</comment>
<comment type="subcellular location">
    <subcellularLocation>
        <location evidence="1">Membrane</location>
        <topology evidence="1">Multi-pass membrane protein</topology>
    </subcellularLocation>
</comment>
<feature type="transmembrane region" description="Helical" evidence="7">
    <location>
        <begin position="629"/>
        <end position="662"/>
    </location>
</feature>
<dbReference type="InterPro" id="IPR051361">
    <property type="entry name" value="ThrE/Ser_Exporter"/>
</dbReference>
<feature type="transmembrane region" description="Helical" evidence="7">
    <location>
        <begin position="738"/>
        <end position="761"/>
    </location>
</feature>
<dbReference type="InterPro" id="IPR024528">
    <property type="entry name" value="ThrE_2"/>
</dbReference>
<feature type="region of interest" description="Disordered" evidence="6">
    <location>
        <begin position="1"/>
        <end position="211"/>
    </location>
</feature>
<protein>
    <recommendedName>
        <fullName evidence="12">Threonine/serine exporter-like N-terminal domain-containing protein</fullName>
    </recommendedName>
</protein>